<reference evidence="2 3" key="1">
    <citation type="journal article" date="2016" name="Nat. Commun.">
        <title>Thousands of microbial genomes shed light on interconnected biogeochemical processes in an aquifer system.</title>
        <authorList>
            <person name="Anantharaman K."/>
            <person name="Brown C.T."/>
            <person name="Hug L.A."/>
            <person name="Sharon I."/>
            <person name="Castelle C.J."/>
            <person name="Probst A.J."/>
            <person name="Thomas B.C."/>
            <person name="Singh A."/>
            <person name="Wilkins M.J."/>
            <person name="Karaoz U."/>
            <person name="Brodie E.L."/>
            <person name="Williams K.H."/>
            <person name="Hubbard S.S."/>
            <person name="Banfield J.F."/>
        </authorList>
    </citation>
    <scope>NUCLEOTIDE SEQUENCE [LARGE SCALE GENOMIC DNA]</scope>
</reference>
<accession>A0A1G2LR73</accession>
<evidence type="ECO:0000313" key="2">
    <source>
        <dbReference type="EMBL" id="OHA14033.1"/>
    </source>
</evidence>
<keyword evidence="1" id="KW-1133">Transmembrane helix</keyword>
<dbReference type="EMBL" id="MHQY01000014">
    <property type="protein sequence ID" value="OHA14033.1"/>
    <property type="molecule type" value="Genomic_DNA"/>
</dbReference>
<dbReference type="InterPro" id="IPR009574">
    <property type="entry name" value="DUF1189"/>
</dbReference>
<sequence length="275" mass="30698">MLKNFFSRIRSSFYDPNFYNGVKSQPLKQALYFLLGLCVIGALAISIKVAVVFTPMVKDFLDGSFLNSIPAELEVVIKDGKASTNVFEPYYISVDGKEESTEKFKNILVIDRSGGDSIDLLEKHRAFAVLTETRLFVQKESGSEIRVLSLSNFPNMTISRESVAGLLQKYRVYAYPVMALGLVGAIVGITLFSFGFYAFMLLLFALAVLIIAKVKKVSLSYAECYKIGAFAIGPAIVADVIKDILGIHQYSWWLLFSLFVIVVFLNVQKEEESKE</sequence>
<organism evidence="2 3">
    <name type="scientific">Candidatus Sungbacteria bacterium RIFCSPLOWO2_12_FULL_41_11</name>
    <dbReference type="NCBI Taxonomy" id="1802286"/>
    <lineage>
        <taxon>Bacteria</taxon>
        <taxon>Candidatus Sungiibacteriota</taxon>
    </lineage>
</organism>
<evidence type="ECO:0000256" key="1">
    <source>
        <dbReference type="SAM" id="Phobius"/>
    </source>
</evidence>
<dbReference type="Proteomes" id="UP000177171">
    <property type="component" value="Unassembled WGS sequence"/>
</dbReference>
<evidence type="ECO:0008006" key="4">
    <source>
        <dbReference type="Google" id="ProtNLM"/>
    </source>
</evidence>
<proteinExistence type="predicted"/>
<dbReference type="Pfam" id="PF06691">
    <property type="entry name" value="DUF1189"/>
    <property type="match status" value="1"/>
</dbReference>
<evidence type="ECO:0000313" key="3">
    <source>
        <dbReference type="Proteomes" id="UP000177171"/>
    </source>
</evidence>
<feature type="transmembrane region" description="Helical" evidence="1">
    <location>
        <begin position="195"/>
        <end position="212"/>
    </location>
</feature>
<keyword evidence="1" id="KW-0472">Membrane</keyword>
<gene>
    <name evidence="2" type="ORF">A3G49_06240</name>
</gene>
<feature type="transmembrane region" description="Helical" evidence="1">
    <location>
        <begin position="224"/>
        <end position="241"/>
    </location>
</feature>
<feature type="transmembrane region" description="Helical" evidence="1">
    <location>
        <begin position="247"/>
        <end position="267"/>
    </location>
</feature>
<dbReference type="AlphaFoldDB" id="A0A1G2LR73"/>
<keyword evidence="1" id="KW-0812">Transmembrane</keyword>
<feature type="transmembrane region" description="Helical" evidence="1">
    <location>
        <begin position="30"/>
        <end position="53"/>
    </location>
</feature>
<name>A0A1G2LR73_9BACT</name>
<comment type="caution">
    <text evidence="2">The sequence shown here is derived from an EMBL/GenBank/DDBJ whole genome shotgun (WGS) entry which is preliminary data.</text>
</comment>
<protein>
    <recommendedName>
        <fullName evidence="4">DUF1189 domain-containing protein</fullName>
    </recommendedName>
</protein>